<dbReference type="Pfam" id="PF00583">
    <property type="entry name" value="Acetyltransf_1"/>
    <property type="match status" value="1"/>
</dbReference>
<dbReference type="SUPFAM" id="SSF55729">
    <property type="entry name" value="Acyl-CoA N-acyltransferases (Nat)"/>
    <property type="match status" value="1"/>
</dbReference>
<dbReference type="PROSITE" id="PS51186">
    <property type="entry name" value="GNAT"/>
    <property type="match status" value="1"/>
</dbReference>
<feature type="domain" description="N-acetyltransferase" evidence="1">
    <location>
        <begin position="176"/>
        <end position="330"/>
    </location>
</feature>
<dbReference type="GO" id="GO:0016747">
    <property type="term" value="F:acyltransferase activity, transferring groups other than amino-acyl groups"/>
    <property type="evidence" value="ECO:0007669"/>
    <property type="project" value="InterPro"/>
</dbReference>
<name>A0A858RDB3_9BACT</name>
<evidence type="ECO:0000313" key="2">
    <source>
        <dbReference type="EMBL" id="QJE94584.1"/>
    </source>
</evidence>
<evidence type="ECO:0000313" key="3">
    <source>
        <dbReference type="Proteomes" id="UP000501812"/>
    </source>
</evidence>
<dbReference type="InterPro" id="IPR016181">
    <property type="entry name" value="Acyl_CoA_acyltransferase"/>
</dbReference>
<dbReference type="CDD" id="cd04301">
    <property type="entry name" value="NAT_SF"/>
    <property type="match status" value="1"/>
</dbReference>
<sequence>MNEPRYLIHEGSDLPEIPVADGLSRPEALAGPEEAMDARVFITDDEGRSIGHAALWWSDAPPLEGHKPGTIGGFDSTDEATAIQLLEVATSYLRKLGCTLAIGPMNGNTWRRHRYVIGSSGRGPFLLEPRNPAPHPIWWHAAGFEELSRYSSSLMPLDGEAAVSPALKERLEKSGIVIRPLDASRYDDELRTIHEISLKSFSNNFLYTPLEEDSFIASYRKVKDRVDPDFVRIAEKDGETCGFVFAIADLESAARGEKPALIVKTLAVDPSSRSAGLGSLLVDEVHRLGREKGFTEAIHALQHETNTSLKITGRHHGEAFRRYALFSKPL</sequence>
<dbReference type="Proteomes" id="UP000501812">
    <property type="component" value="Chromosome"/>
</dbReference>
<accession>A0A858RDB3</accession>
<evidence type="ECO:0000259" key="1">
    <source>
        <dbReference type="PROSITE" id="PS51186"/>
    </source>
</evidence>
<protein>
    <submittedName>
        <fullName evidence="2">GNAT family N-acetyltransferase</fullName>
    </submittedName>
</protein>
<dbReference type="RefSeq" id="WP_169452805.1">
    <property type="nucleotide sequence ID" value="NZ_CP051774.1"/>
</dbReference>
<proteinExistence type="predicted"/>
<keyword evidence="2" id="KW-0808">Transferase</keyword>
<dbReference type="PANTHER" id="PTHR41368:SF1">
    <property type="entry name" value="PROTEIN YGHO"/>
    <property type="match status" value="1"/>
</dbReference>
<dbReference type="KEGG" id="luo:HHL09_01895"/>
<gene>
    <name evidence="2" type="ORF">HHL09_01895</name>
</gene>
<dbReference type="InterPro" id="IPR000182">
    <property type="entry name" value="GNAT_dom"/>
</dbReference>
<dbReference type="PANTHER" id="PTHR41368">
    <property type="entry name" value="PROTEIN YGHO"/>
    <property type="match status" value="1"/>
</dbReference>
<dbReference type="AlphaFoldDB" id="A0A858RDB3"/>
<dbReference type="EMBL" id="CP051774">
    <property type="protein sequence ID" value="QJE94584.1"/>
    <property type="molecule type" value="Genomic_DNA"/>
</dbReference>
<reference evidence="2 3" key="1">
    <citation type="submission" date="2020-04" db="EMBL/GenBank/DDBJ databases">
        <title>Luteolibacter sp. G-1-1-1 isolated from soil.</title>
        <authorList>
            <person name="Dahal R.H."/>
        </authorList>
    </citation>
    <scope>NUCLEOTIDE SEQUENCE [LARGE SCALE GENOMIC DNA]</scope>
    <source>
        <strain evidence="2 3">G-1-1-1</strain>
    </source>
</reference>
<keyword evidence="3" id="KW-1185">Reference proteome</keyword>
<dbReference type="InterPro" id="IPR039968">
    <property type="entry name" value="BcerS-like"/>
</dbReference>
<dbReference type="Gene3D" id="3.40.630.30">
    <property type="match status" value="1"/>
</dbReference>
<organism evidence="2 3">
    <name type="scientific">Luteolibacter luteus</name>
    <dbReference type="NCBI Taxonomy" id="2728835"/>
    <lineage>
        <taxon>Bacteria</taxon>
        <taxon>Pseudomonadati</taxon>
        <taxon>Verrucomicrobiota</taxon>
        <taxon>Verrucomicrobiia</taxon>
        <taxon>Verrucomicrobiales</taxon>
        <taxon>Verrucomicrobiaceae</taxon>
        <taxon>Luteolibacter</taxon>
    </lineage>
</organism>